<dbReference type="EMBL" id="JBEPLY010000006">
    <property type="protein sequence ID" value="MET3600141.1"/>
    <property type="molecule type" value="Genomic_DNA"/>
</dbReference>
<dbReference type="Pfam" id="PF09012">
    <property type="entry name" value="FeoC"/>
    <property type="match status" value="1"/>
</dbReference>
<dbReference type="RefSeq" id="WP_319517951.1">
    <property type="nucleotide sequence ID" value="NZ_JBEPLY010000006.1"/>
</dbReference>
<gene>
    <name evidence="2" type="ORF">ABID12_002086</name>
</gene>
<accession>A0ABV2IB42</accession>
<feature type="domain" description="Transcriptional regulator HTH-type FeoC" evidence="1">
    <location>
        <begin position="3"/>
        <end position="78"/>
    </location>
</feature>
<comment type="caution">
    <text evidence="2">The sequence shown here is derived from an EMBL/GenBank/DDBJ whole genome shotgun (WGS) entry which is preliminary data.</text>
</comment>
<organism evidence="2 3">
    <name type="scientific">Martelella mangrovi</name>
    <dbReference type="NCBI Taxonomy" id="1397477"/>
    <lineage>
        <taxon>Bacteria</taxon>
        <taxon>Pseudomonadati</taxon>
        <taxon>Pseudomonadota</taxon>
        <taxon>Alphaproteobacteria</taxon>
        <taxon>Hyphomicrobiales</taxon>
        <taxon>Aurantimonadaceae</taxon>
        <taxon>Martelella</taxon>
    </lineage>
</organism>
<dbReference type="Proteomes" id="UP001549164">
    <property type="component" value="Unassembled WGS sequence"/>
</dbReference>
<reference evidence="2 3" key="1">
    <citation type="submission" date="2024-06" db="EMBL/GenBank/DDBJ databases">
        <title>Genomic Encyclopedia of Type Strains, Phase IV (KMG-IV): sequencing the most valuable type-strain genomes for metagenomic binning, comparative biology and taxonomic classification.</title>
        <authorList>
            <person name="Goeker M."/>
        </authorList>
    </citation>
    <scope>NUCLEOTIDE SEQUENCE [LARGE SCALE GENOMIC DNA]</scope>
    <source>
        <strain evidence="2 3">DSM 28102</strain>
    </source>
</reference>
<protein>
    <recommendedName>
        <fullName evidence="1">Transcriptional regulator HTH-type FeoC domain-containing protein</fullName>
    </recommendedName>
</protein>
<dbReference type="Gene3D" id="1.10.10.10">
    <property type="entry name" value="Winged helix-like DNA-binding domain superfamily/Winged helix DNA-binding domain"/>
    <property type="match status" value="1"/>
</dbReference>
<dbReference type="SUPFAM" id="SSF46785">
    <property type="entry name" value="Winged helix' DNA-binding domain"/>
    <property type="match status" value="1"/>
</dbReference>
<evidence type="ECO:0000313" key="2">
    <source>
        <dbReference type="EMBL" id="MET3600141.1"/>
    </source>
</evidence>
<proteinExistence type="predicted"/>
<dbReference type="InterPro" id="IPR036388">
    <property type="entry name" value="WH-like_DNA-bd_sf"/>
</dbReference>
<dbReference type="InterPro" id="IPR036390">
    <property type="entry name" value="WH_DNA-bd_sf"/>
</dbReference>
<evidence type="ECO:0000313" key="3">
    <source>
        <dbReference type="Proteomes" id="UP001549164"/>
    </source>
</evidence>
<dbReference type="InterPro" id="IPR015102">
    <property type="entry name" value="Tscrpt_reg_HTH_FeoC"/>
</dbReference>
<keyword evidence="3" id="KW-1185">Reference proteome</keyword>
<sequence>MLLSDIRHHLTENRIASVQELSNRFDTDIEAVEDIMAVLERKGSVRLLSDAPPACASDGCSCGCGCSSSAQKSAEIYEWIGRSKRDRQTG</sequence>
<name>A0ABV2IB42_9HYPH</name>
<evidence type="ECO:0000259" key="1">
    <source>
        <dbReference type="Pfam" id="PF09012"/>
    </source>
</evidence>